<gene>
    <name evidence="1" type="ORF">TRIATDRAFT_302100</name>
</gene>
<dbReference type="Proteomes" id="UP000005426">
    <property type="component" value="Unassembled WGS sequence"/>
</dbReference>
<dbReference type="EMBL" id="ABDG02000027">
    <property type="protein sequence ID" value="EHK41637.1"/>
    <property type="molecule type" value="Genomic_DNA"/>
</dbReference>
<keyword evidence="2" id="KW-1185">Reference proteome</keyword>
<name>G9P7P6_HYPAI</name>
<dbReference type="HOGENOM" id="CLU_2097203_0_0_1"/>
<comment type="caution">
    <text evidence="1">The sequence shown here is derived from an EMBL/GenBank/DDBJ whole genome shotgun (WGS) entry which is preliminary data.</text>
</comment>
<accession>G9P7P6</accession>
<sequence length="116" mass="13382">MHQHPVMHLKKKKVKKQKKRNQVNWGNKGSIHPVVPLSILPTAGGQKCDAATWNIHMYHRIKIHVRDARPSRLRISSPQPWAHILSSLHNARITCFSLALLHLFPDGEESTEQRKH</sequence>
<evidence type="ECO:0000313" key="1">
    <source>
        <dbReference type="EMBL" id="EHK41637.1"/>
    </source>
</evidence>
<dbReference type="AlphaFoldDB" id="G9P7P6"/>
<organism evidence="1 2">
    <name type="scientific">Hypocrea atroviridis (strain ATCC 20476 / IMI 206040)</name>
    <name type="common">Trichoderma atroviride</name>
    <dbReference type="NCBI Taxonomy" id="452589"/>
    <lineage>
        <taxon>Eukaryota</taxon>
        <taxon>Fungi</taxon>
        <taxon>Dikarya</taxon>
        <taxon>Ascomycota</taxon>
        <taxon>Pezizomycotina</taxon>
        <taxon>Sordariomycetes</taxon>
        <taxon>Hypocreomycetidae</taxon>
        <taxon>Hypocreales</taxon>
        <taxon>Hypocreaceae</taxon>
        <taxon>Trichoderma</taxon>
    </lineage>
</organism>
<proteinExistence type="predicted"/>
<protein>
    <submittedName>
        <fullName evidence="1">Uncharacterized protein</fullName>
    </submittedName>
</protein>
<evidence type="ECO:0000313" key="2">
    <source>
        <dbReference type="Proteomes" id="UP000005426"/>
    </source>
</evidence>
<reference evidence="1 2" key="1">
    <citation type="journal article" date="2011" name="Genome Biol.">
        <title>Comparative genome sequence analysis underscores mycoparasitism as the ancestral life style of Trichoderma.</title>
        <authorList>
            <person name="Kubicek C.P."/>
            <person name="Herrera-Estrella A."/>
            <person name="Seidl-Seiboth V."/>
            <person name="Martinez D.A."/>
            <person name="Druzhinina I.S."/>
            <person name="Thon M."/>
            <person name="Zeilinger S."/>
            <person name="Casas-Flores S."/>
            <person name="Horwitz B.A."/>
            <person name="Mukherjee P.K."/>
            <person name="Mukherjee M."/>
            <person name="Kredics L."/>
            <person name="Alcaraz L.D."/>
            <person name="Aerts A."/>
            <person name="Antal Z."/>
            <person name="Atanasova L."/>
            <person name="Cervantes-Badillo M.G."/>
            <person name="Challacombe J."/>
            <person name="Chertkov O."/>
            <person name="McCluskey K."/>
            <person name="Coulpier F."/>
            <person name="Deshpande N."/>
            <person name="von Doehren H."/>
            <person name="Ebbole D.J."/>
            <person name="Esquivel-Naranjo E.U."/>
            <person name="Fekete E."/>
            <person name="Flipphi M."/>
            <person name="Glaser F."/>
            <person name="Gomez-Rodriguez E.Y."/>
            <person name="Gruber S."/>
            <person name="Han C."/>
            <person name="Henrissat B."/>
            <person name="Hermosa R."/>
            <person name="Hernandez-Onate M."/>
            <person name="Karaffa L."/>
            <person name="Kosti I."/>
            <person name="Le Crom S."/>
            <person name="Lindquist E."/>
            <person name="Lucas S."/>
            <person name="Luebeck M."/>
            <person name="Luebeck P.S."/>
            <person name="Margeot A."/>
            <person name="Metz B."/>
            <person name="Misra M."/>
            <person name="Nevalainen H."/>
            <person name="Omann M."/>
            <person name="Packer N."/>
            <person name="Perrone G."/>
            <person name="Uresti-Rivera E.E."/>
            <person name="Salamov A."/>
            <person name="Schmoll M."/>
            <person name="Seiboth B."/>
            <person name="Shapiro H."/>
            <person name="Sukno S."/>
            <person name="Tamayo-Ramos J.A."/>
            <person name="Tisch D."/>
            <person name="Wiest A."/>
            <person name="Wilkinson H.H."/>
            <person name="Zhang M."/>
            <person name="Coutinho P.M."/>
            <person name="Kenerley C.M."/>
            <person name="Monte E."/>
            <person name="Baker S.E."/>
            <person name="Grigoriev I.V."/>
        </authorList>
    </citation>
    <scope>NUCLEOTIDE SEQUENCE [LARGE SCALE GENOMIC DNA]</scope>
    <source>
        <strain evidence="2">ATCC 20476 / IMI 206040</strain>
    </source>
</reference>